<reference evidence="2 3" key="1">
    <citation type="submission" date="2021-06" db="EMBL/GenBank/DDBJ databases">
        <authorList>
            <person name="Kallberg Y."/>
            <person name="Tangrot J."/>
            <person name="Rosling A."/>
        </authorList>
    </citation>
    <scope>NUCLEOTIDE SEQUENCE [LARGE SCALE GENOMIC DNA]</scope>
    <source>
        <strain evidence="2 3">120-4 pot B 10/14</strain>
    </source>
</reference>
<feature type="compositionally biased region" description="Polar residues" evidence="1">
    <location>
        <begin position="7"/>
        <end position="18"/>
    </location>
</feature>
<feature type="non-terminal residue" evidence="2">
    <location>
        <position position="1"/>
    </location>
</feature>
<protein>
    <submittedName>
        <fullName evidence="2">5171_t:CDS:1</fullName>
    </submittedName>
</protein>
<evidence type="ECO:0000313" key="3">
    <source>
        <dbReference type="Proteomes" id="UP000789901"/>
    </source>
</evidence>
<evidence type="ECO:0000256" key="1">
    <source>
        <dbReference type="SAM" id="MobiDB-lite"/>
    </source>
</evidence>
<gene>
    <name evidence="2" type="ORF">GMARGA_LOCUS31688</name>
</gene>
<evidence type="ECO:0000313" key="2">
    <source>
        <dbReference type="EMBL" id="CAG8833712.1"/>
    </source>
</evidence>
<dbReference type="EMBL" id="CAJVQB010047936">
    <property type="protein sequence ID" value="CAG8833712.1"/>
    <property type="molecule type" value="Genomic_DNA"/>
</dbReference>
<accession>A0ABN7WJ80</accession>
<name>A0ABN7WJ80_GIGMA</name>
<feature type="region of interest" description="Disordered" evidence="1">
    <location>
        <begin position="1"/>
        <end position="24"/>
    </location>
</feature>
<organism evidence="2 3">
    <name type="scientific">Gigaspora margarita</name>
    <dbReference type="NCBI Taxonomy" id="4874"/>
    <lineage>
        <taxon>Eukaryota</taxon>
        <taxon>Fungi</taxon>
        <taxon>Fungi incertae sedis</taxon>
        <taxon>Mucoromycota</taxon>
        <taxon>Glomeromycotina</taxon>
        <taxon>Glomeromycetes</taxon>
        <taxon>Diversisporales</taxon>
        <taxon>Gigasporaceae</taxon>
        <taxon>Gigaspora</taxon>
    </lineage>
</organism>
<keyword evidence="3" id="KW-1185">Reference proteome</keyword>
<comment type="caution">
    <text evidence="2">The sequence shown here is derived from an EMBL/GenBank/DDBJ whole genome shotgun (WGS) entry which is preliminary data.</text>
</comment>
<sequence length="48" mass="5440">EVDSDSTAESSENSNIESDTAFKNPIQSIDEELLSDIQFKDYFEQPLI</sequence>
<dbReference type="Proteomes" id="UP000789901">
    <property type="component" value="Unassembled WGS sequence"/>
</dbReference>
<proteinExistence type="predicted"/>